<evidence type="ECO:0008006" key="3">
    <source>
        <dbReference type="Google" id="ProtNLM"/>
    </source>
</evidence>
<dbReference type="SUPFAM" id="SSF55174">
    <property type="entry name" value="Alpha-L RNA-binding motif"/>
    <property type="match status" value="1"/>
</dbReference>
<keyword evidence="2" id="KW-1185">Reference proteome</keyword>
<dbReference type="GO" id="GO:0003723">
    <property type="term" value="F:RNA binding"/>
    <property type="evidence" value="ECO:0007669"/>
    <property type="project" value="InterPro"/>
</dbReference>
<organism evidence="1 2">
    <name type="scientific">Kouleothrix aurantiaca</name>
    <dbReference type="NCBI Taxonomy" id="186479"/>
    <lineage>
        <taxon>Bacteria</taxon>
        <taxon>Bacillati</taxon>
        <taxon>Chloroflexota</taxon>
        <taxon>Chloroflexia</taxon>
        <taxon>Chloroflexales</taxon>
        <taxon>Roseiflexineae</taxon>
        <taxon>Roseiflexaceae</taxon>
        <taxon>Kouleothrix</taxon>
    </lineage>
</organism>
<name>A0A0P9D8Z5_9CHLR</name>
<evidence type="ECO:0000313" key="2">
    <source>
        <dbReference type="Proteomes" id="UP000050509"/>
    </source>
</evidence>
<dbReference type="Proteomes" id="UP000050509">
    <property type="component" value="Unassembled WGS sequence"/>
</dbReference>
<dbReference type="AlphaFoldDB" id="A0A0P9D8Z5"/>
<dbReference type="GO" id="GO:0140098">
    <property type="term" value="F:catalytic activity, acting on RNA"/>
    <property type="evidence" value="ECO:0007669"/>
    <property type="project" value="UniProtKB-ARBA"/>
</dbReference>
<gene>
    <name evidence="1" type="ORF">SE17_18455</name>
</gene>
<reference evidence="1 2" key="1">
    <citation type="submission" date="2015-09" db="EMBL/GenBank/DDBJ databases">
        <title>Draft genome sequence of Kouleothrix aurantiaca JCM 19913.</title>
        <authorList>
            <person name="Hemp J."/>
        </authorList>
    </citation>
    <scope>NUCLEOTIDE SEQUENCE [LARGE SCALE GENOMIC DNA]</scope>
    <source>
        <strain evidence="1 2">COM-B</strain>
    </source>
</reference>
<proteinExistence type="predicted"/>
<comment type="caution">
    <text evidence="1">The sequence shown here is derived from an EMBL/GenBank/DDBJ whole genome shotgun (WGS) entry which is preliminary data.</text>
</comment>
<dbReference type="SUPFAM" id="SSF55120">
    <property type="entry name" value="Pseudouridine synthase"/>
    <property type="match status" value="1"/>
</dbReference>
<dbReference type="InterPro" id="IPR020103">
    <property type="entry name" value="PsdUridine_synth_cat_dom_sf"/>
</dbReference>
<evidence type="ECO:0000313" key="1">
    <source>
        <dbReference type="EMBL" id="KPV51931.1"/>
    </source>
</evidence>
<dbReference type="Gene3D" id="3.30.2350.10">
    <property type="entry name" value="Pseudouridine synthase"/>
    <property type="match status" value="1"/>
</dbReference>
<accession>A0A0P9D8Z5</accession>
<feature type="non-terminal residue" evidence="1">
    <location>
        <position position="141"/>
    </location>
</feature>
<sequence length="141" mass="14862">MADETPIIHFTVSAEQDGRPLAELVAAALGAEPAARQLIARGGLWVDGVRVHDAGAQAAAGAALAIHRPLGGVYPDVALAPELIFYEEADLLALAKPAGMYVTMTPWDTEANLQAALVRLLAARDGTAPRIHLAHRLDRDT</sequence>
<dbReference type="GO" id="GO:0006396">
    <property type="term" value="P:RNA processing"/>
    <property type="evidence" value="ECO:0007669"/>
    <property type="project" value="UniProtKB-ARBA"/>
</dbReference>
<dbReference type="EMBL" id="LJCR01000721">
    <property type="protein sequence ID" value="KPV51931.1"/>
    <property type="molecule type" value="Genomic_DNA"/>
</dbReference>
<protein>
    <recommendedName>
        <fullName evidence="3">RNA pseudouridine synthase</fullName>
    </recommendedName>
</protein>
<dbReference type="GO" id="GO:0001522">
    <property type="term" value="P:pseudouridine synthesis"/>
    <property type="evidence" value="ECO:0007669"/>
    <property type="project" value="InterPro"/>
</dbReference>
<dbReference type="GO" id="GO:0009982">
    <property type="term" value="F:pseudouridine synthase activity"/>
    <property type="evidence" value="ECO:0007669"/>
    <property type="project" value="InterPro"/>
</dbReference>